<dbReference type="OrthoDB" id="4186353at2759"/>
<dbReference type="EMBL" id="LGTZ01000193">
    <property type="protein sequence ID" value="OJD26667.1"/>
    <property type="molecule type" value="Genomic_DNA"/>
</dbReference>
<accession>A0A1J9R2M7</accession>
<sequence length="106" mass="11401">MDQTFGNPCKNHSWQNLAGMGLQNVIVTAAFRGVDNGGGVQQCSTVNTDAYVFLEMLKIVDNRDLNVSALQIEITTPNGQRGITSIAIVEDGKNPPHQYCVAQPPG</sequence>
<dbReference type="Proteomes" id="UP000242791">
    <property type="component" value="Unassembled WGS sequence"/>
</dbReference>
<evidence type="ECO:0000313" key="1">
    <source>
        <dbReference type="EMBL" id="OJD26667.1"/>
    </source>
</evidence>
<protein>
    <submittedName>
        <fullName evidence="1">Uncharacterized protein</fullName>
    </submittedName>
</protein>
<gene>
    <name evidence="1" type="ORF">ACJ73_01950</name>
</gene>
<organism evidence="1 2">
    <name type="scientific">Blastomyces percursus</name>
    <dbReference type="NCBI Taxonomy" id="1658174"/>
    <lineage>
        <taxon>Eukaryota</taxon>
        <taxon>Fungi</taxon>
        <taxon>Dikarya</taxon>
        <taxon>Ascomycota</taxon>
        <taxon>Pezizomycotina</taxon>
        <taxon>Eurotiomycetes</taxon>
        <taxon>Eurotiomycetidae</taxon>
        <taxon>Onygenales</taxon>
        <taxon>Ajellomycetaceae</taxon>
        <taxon>Blastomyces</taxon>
    </lineage>
</organism>
<dbReference type="AlphaFoldDB" id="A0A1J9R2M7"/>
<proteinExistence type="predicted"/>
<reference evidence="1 2" key="1">
    <citation type="submission" date="2015-08" db="EMBL/GenBank/DDBJ databases">
        <title>Emmonsia species relationships and genome sequence.</title>
        <authorList>
            <person name="Cuomo C.A."/>
            <person name="Schwartz I.S."/>
            <person name="Kenyon C."/>
            <person name="De Hoog G.S."/>
            <person name="Govender N.P."/>
            <person name="Botha A."/>
            <person name="Moreno L."/>
            <person name="De Vries M."/>
            <person name="Munoz J.F."/>
            <person name="Stielow J.B."/>
        </authorList>
    </citation>
    <scope>NUCLEOTIDE SEQUENCE [LARGE SCALE GENOMIC DNA]</scope>
    <source>
        <strain evidence="1 2">EI222</strain>
    </source>
</reference>
<dbReference type="VEuPathDB" id="FungiDB:ACJ73_01950"/>
<name>A0A1J9R2M7_9EURO</name>
<keyword evidence="2" id="KW-1185">Reference proteome</keyword>
<evidence type="ECO:0000313" key="2">
    <source>
        <dbReference type="Proteomes" id="UP000242791"/>
    </source>
</evidence>
<comment type="caution">
    <text evidence="1">The sequence shown here is derived from an EMBL/GenBank/DDBJ whole genome shotgun (WGS) entry which is preliminary data.</text>
</comment>